<accession>A0A6G1QZI3</accession>
<proteinExistence type="predicted"/>
<dbReference type="EMBL" id="CM015712">
    <property type="protein sequence ID" value="KAF3707935.1"/>
    <property type="molecule type" value="Genomic_DNA"/>
</dbReference>
<sequence>MKKWLFCDYLTIIPSHFPSFHHVSLCLPLPGILPEVIQGTDSFSVCFGLCFLWVSH</sequence>
<evidence type="ECO:0000313" key="1">
    <source>
        <dbReference type="EMBL" id="KAF3707935.1"/>
    </source>
</evidence>
<dbReference type="AlphaFoldDB" id="A0A6G1QZI3"/>
<reference evidence="1 2" key="1">
    <citation type="submission" date="2019-02" db="EMBL/GenBank/DDBJ databases">
        <title>Opniocepnalus argus genome.</title>
        <authorList>
            <person name="Zhou C."/>
            <person name="Xiao S."/>
        </authorList>
    </citation>
    <scope>NUCLEOTIDE SEQUENCE [LARGE SCALE GENOMIC DNA]</scope>
    <source>
        <strain evidence="1">OARG1902GOOAL</strain>
        <tissue evidence="1">Muscle</tissue>
    </source>
</reference>
<organism evidence="1 2">
    <name type="scientific">Channa argus</name>
    <name type="common">Northern snakehead</name>
    <name type="synonym">Ophicephalus argus</name>
    <dbReference type="NCBI Taxonomy" id="215402"/>
    <lineage>
        <taxon>Eukaryota</taxon>
        <taxon>Metazoa</taxon>
        <taxon>Chordata</taxon>
        <taxon>Craniata</taxon>
        <taxon>Vertebrata</taxon>
        <taxon>Euteleostomi</taxon>
        <taxon>Actinopterygii</taxon>
        <taxon>Neopterygii</taxon>
        <taxon>Teleostei</taxon>
        <taxon>Neoteleostei</taxon>
        <taxon>Acanthomorphata</taxon>
        <taxon>Anabantaria</taxon>
        <taxon>Anabantiformes</taxon>
        <taxon>Channoidei</taxon>
        <taxon>Channidae</taxon>
        <taxon>Channa</taxon>
    </lineage>
</organism>
<gene>
    <name evidence="1" type="ORF">EXN66_Car001108</name>
</gene>
<name>A0A6G1QZI3_CHAAH</name>
<reference evidence="2" key="2">
    <citation type="submission" date="2019-02" db="EMBL/GenBank/DDBJ databases">
        <title>Opniocepnalus argus Var Kimnra genome.</title>
        <authorList>
            <person name="Zhou C."/>
            <person name="Xiao S."/>
        </authorList>
    </citation>
    <scope>NUCLEOTIDE SEQUENCE [LARGE SCALE GENOMIC DNA]</scope>
</reference>
<dbReference type="Proteomes" id="UP000503349">
    <property type="component" value="Chromosome 1"/>
</dbReference>
<keyword evidence="2" id="KW-1185">Reference proteome</keyword>
<evidence type="ECO:0000313" key="2">
    <source>
        <dbReference type="Proteomes" id="UP000503349"/>
    </source>
</evidence>
<protein>
    <submittedName>
        <fullName evidence="1">Uncharacterized protein</fullName>
    </submittedName>
</protein>